<evidence type="ECO:0000313" key="12">
    <source>
        <dbReference type="Proteomes" id="UP001156870"/>
    </source>
</evidence>
<feature type="region of interest" description="Disordered" evidence="8">
    <location>
        <begin position="952"/>
        <end position="978"/>
    </location>
</feature>
<accession>A0AA37T567</accession>
<sequence>MATGVRKIVMFALQSLPVVHQKHYQTFIEHFEERASPAILGQLKERLTIERAEQLAHCVVGSRFLSDIFISDPSLLLNLLDHARLDSELESGCHYTWIGERLSHIHCEDTAGLDRVLRQHRRWSMARIIWRELNHLGTFESIAAELTELATASVQTVLDFHYDLLTLKHGTPIGKVSGQPQPLMVLGMGKLGAWELNLSSDIDLIFAFPESGETAMIEDVCAQQTELPSSEKRTSGTGVKKATFQPLSNQEFFARLGQRMIKSLDATTADGFVFRVDMRLRPYGQSGALVSSFAALEEYYQTQGREWERYAMIKARVIAANTRGVAAEHAVEASIELMELLRPFSYRRYVDFSAITALRDMKRLIQREVKRKGKVNDVKLGEGGIREIEFILQAFQLIRGGREPELQERRVMKLLPILAREGHLPTEITNELTDAYVFLRRVEHCLQAFADRQTQVLPTDEGDRARLAFVMNYPDWPALEQRLDQVRGFVHAQFLEVVQEDEAATEAIVESQWVDCWNGVATLAGTNELSLSHDEVKGLCDQVGLRPAEAAFSALNALVFSSNMQRIQASGRSRFDQLMPRLLSTVVAECGKPCGKERESHPTADIPSGDQQANAFLDEMGRPASLTETLKRLLGLVEAVARRSTYAVLLLENPDALTLLVKLFRASAWIADQITRHPVLLEELLDPRNLYQGPDRARIRDELRQTMLRIELGDLEAQMETLRYFRMAQALRIAASEVSGALPLMKVSDSLTWLAEAILEHVLDVAWHEMVQRHGYPGVVNTDATGAHGSEALEEEGDDKRFIIVAYGKLGGIELGHGSDLDLVFVHDGDIQGQADGAKPLDNQTFYTRLGQKIIHILNTRTPSGQLYEVDMRLRPSGNSGLLVSSAAAFLRYQLNDAWTWEHQALVRARAVVGNPLLMQKFAEIRAQVLCQSRDLSRLKGDVLSMRKKMRDHLGSAAKQTKSTRRTPQNPPEKDASEFHLKQDSGGIVDIEFMVQYAALAWAHRDHTLIEFSDNIRILERLAATELIHADDAQHLIEIYQLYRATGHRLALQQQGSVISGDAFRAQRDEVSRLWTQLFTDESSARP</sequence>
<evidence type="ECO:0000256" key="6">
    <source>
        <dbReference type="ARBA" id="ARBA00023268"/>
    </source>
</evidence>
<keyword evidence="1 7" id="KW-0808">Transferase</keyword>
<evidence type="ECO:0000259" key="10">
    <source>
        <dbReference type="Pfam" id="PF08335"/>
    </source>
</evidence>
<dbReference type="GO" id="GO:0000287">
    <property type="term" value="F:magnesium ion binding"/>
    <property type="evidence" value="ECO:0007669"/>
    <property type="project" value="UniProtKB-UniRule"/>
</dbReference>
<organism evidence="11 12">
    <name type="scientific">Marinibactrum halimedae</name>
    <dbReference type="NCBI Taxonomy" id="1444977"/>
    <lineage>
        <taxon>Bacteria</taxon>
        <taxon>Pseudomonadati</taxon>
        <taxon>Pseudomonadota</taxon>
        <taxon>Gammaproteobacteria</taxon>
        <taxon>Cellvibrionales</taxon>
        <taxon>Cellvibrionaceae</taxon>
        <taxon>Marinibactrum</taxon>
    </lineage>
</organism>
<dbReference type="GO" id="GO:0008882">
    <property type="term" value="F:[glutamate-ammonia-ligase] adenylyltransferase activity"/>
    <property type="evidence" value="ECO:0007669"/>
    <property type="project" value="UniProtKB-UniRule"/>
</dbReference>
<comment type="catalytic activity">
    <reaction evidence="7">
        <text>[glutamine synthetase]-L-tyrosine + ATP = [glutamine synthetase]-O(4)-(5'-adenylyl)-L-tyrosine + diphosphate</text>
        <dbReference type="Rhea" id="RHEA:18589"/>
        <dbReference type="Rhea" id="RHEA-COMP:10660"/>
        <dbReference type="Rhea" id="RHEA-COMP:10661"/>
        <dbReference type="ChEBI" id="CHEBI:30616"/>
        <dbReference type="ChEBI" id="CHEBI:33019"/>
        <dbReference type="ChEBI" id="CHEBI:46858"/>
        <dbReference type="ChEBI" id="CHEBI:83624"/>
        <dbReference type="EC" id="2.7.7.42"/>
    </reaction>
</comment>
<dbReference type="InterPro" id="IPR005190">
    <property type="entry name" value="GlnE_rpt_dom"/>
</dbReference>
<dbReference type="PANTHER" id="PTHR30621">
    <property type="entry name" value="GLUTAMINE SYNTHETASE ADENYLYLTRANSFERASE"/>
    <property type="match status" value="1"/>
</dbReference>
<dbReference type="GO" id="GO:0005524">
    <property type="term" value="F:ATP binding"/>
    <property type="evidence" value="ECO:0007669"/>
    <property type="project" value="UniProtKB-UniRule"/>
</dbReference>
<comment type="similarity">
    <text evidence="7">Belongs to the GlnE family.</text>
</comment>
<feature type="domain" description="PII-uridylyltransferase/Glutamine-synthetase adenylyltransferase" evidence="10">
    <location>
        <begin position="359"/>
        <end position="494"/>
    </location>
</feature>
<gene>
    <name evidence="7 11" type="primary">glnE</name>
    <name evidence="11" type="ORF">GCM10007877_14850</name>
</gene>
<dbReference type="Pfam" id="PF08335">
    <property type="entry name" value="GlnD_UR_UTase"/>
    <property type="match status" value="2"/>
</dbReference>
<feature type="region of interest" description="Adenylyl removase" evidence="7">
    <location>
        <begin position="1"/>
        <end position="502"/>
    </location>
</feature>
<dbReference type="AlphaFoldDB" id="A0AA37T567"/>
<dbReference type="CDD" id="cd05401">
    <property type="entry name" value="NT_GlnE_GlnD_like"/>
    <property type="match status" value="2"/>
</dbReference>
<dbReference type="InterPro" id="IPR023057">
    <property type="entry name" value="GlnE"/>
</dbReference>
<evidence type="ECO:0000256" key="8">
    <source>
        <dbReference type="SAM" id="MobiDB-lite"/>
    </source>
</evidence>
<comment type="caution">
    <text evidence="11">The sequence shown here is derived from an EMBL/GenBank/DDBJ whole genome shotgun (WGS) entry which is preliminary data.</text>
</comment>
<evidence type="ECO:0000256" key="3">
    <source>
        <dbReference type="ARBA" id="ARBA00022741"/>
    </source>
</evidence>
<dbReference type="Gene3D" id="1.20.120.330">
    <property type="entry name" value="Nucleotidyltransferases domain 2"/>
    <property type="match status" value="2"/>
</dbReference>
<keyword evidence="6 7" id="KW-0511">Multifunctional enzyme</keyword>
<dbReference type="Proteomes" id="UP001156870">
    <property type="component" value="Unassembled WGS sequence"/>
</dbReference>
<evidence type="ECO:0000259" key="9">
    <source>
        <dbReference type="Pfam" id="PF03710"/>
    </source>
</evidence>
<dbReference type="Gene3D" id="3.30.460.10">
    <property type="entry name" value="Beta Polymerase, domain 2"/>
    <property type="match status" value="2"/>
</dbReference>
<comment type="cofactor">
    <cofactor evidence="7">
        <name>Mg(2+)</name>
        <dbReference type="ChEBI" id="CHEBI:18420"/>
    </cofactor>
</comment>
<reference evidence="11 12" key="1">
    <citation type="journal article" date="2014" name="Int. J. Syst. Evol. Microbiol.">
        <title>Complete genome sequence of Corynebacterium casei LMG S-19264T (=DSM 44701T), isolated from a smear-ripened cheese.</title>
        <authorList>
            <consortium name="US DOE Joint Genome Institute (JGI-PGF)"/>
            <person name="Walter F."/>
            <person name="Albersmeier A."/>
            <person name="Kalinowski J."/>
            <person name="Ruckert C."/>
        </authorList>
    </citation>
    <scope>NUCLEOTIDE SEQUENCE [LARGE SCALE GENOMIC DNA]</scope>
    <source>
        <strain evidence="11 12">NBRC 110095</strain>
    </source>
</reference>
<evidence type="ECO:0000256" key="7">
    <source>
        <dbReference type="HAMAP-Rule" id="MF_00802"/>
    </source>
</evidence>
<comment type="catalytic activity">
    <reaction evidence="7">
        <text>[glutamine synthetase]-O(4)-(5'-adenylyl)-L-tyrosine + phosphate = [glutamine synthetase]-L-tyrosine + ADP</text>
        <dbReference type="Rhea" id="RHEA:43716"/>
        <dbReference type="Rhea" id="RHEA-COMP:10660"/>
        <dbReference type="Rhea" id="RHEA-COMP:10661"/>
        <dbReference type="ChEBI" id="CHEBI:43474"/>
        <dbReference type="ChEBI" id="CHEBI:46858"/>
        <dbReference type="ChEBI" id="CHEBI:83624"/>
        <dbReference type="ChEBI" id="CHEBI:456216"/>
        <dbReference type="EC" id="2.7.7.89"/>
    </reaction>
</comment>
<keyword evidence="2 7" id="KW-0548">Nucleotidyltransferase</keyword>
<dbReference type="GO" id="GO:0000820">
    <property type="term" value="P:regulation of glutamine family amino acid metabolic process"/>
    <property type="evidence" value="ECO:0007669"/>
    <property type="project" value="UniProtKB-UniRule"/>
</dbReference>
<evidence type="ECO:0000313" key="11">
    <source>
        <dbReference type="EMBL" id="GLS25771.1"/>
    </source>
</evidence>
<feature type="domain" description="Glutamate-ammonia ligase adenylyltransferase repeated" evidence="9">
    <location>
        <begin position="246"/>
        <end position="323"/>
    </location>
</feature>
<evidence type="ECO:0000256" key="1">
    <source>
        <dbReference type="ARBA" id="ARBA00022679"/>
    </source>
</evidence>
<name>A0AA37T567_9GAMM</name>
<dbReference type="InterPro" id="IPR043519">
    <property type="entry name" value="NT_sf"/>
</dbReference>
<evidence type="ECO:0000256" key="5">
    <source>
        <dbReference type="ARBA" id="ARBA00022842"/>
    </source>
</evidence>
<protein>
    <recommendedName>
        <fullName evidence="7">Bifunctional glutamine synthetase adenylyltransferase/adenylyl-removing enzyme</fullName>
    </recommendedName>
    <alternativeName>
        <fullName evidence="7">ATP:glutamine synthetase adenylyltransferase</fullName>
    </alternativeName>
    <alternativeName>
        <fullName evidence="7">ATase</fullName>
    </alternativeName>
    <domain>
        <recommendedName>
            <fullName evidence="7">Glutamine synthetase adenylyl-L-tyrosine phosphorylase</fullName>
            <ecNumber evidence="7">2.7.7.89</ecNumber>
        </recommendedName>
        <alternativeName>
            <fullName evidence="7">Adenylyl removase</fullName>
            <shortName evidence="7">AR</shortName>
            <shortName evidence="7">AT-N</shortName>
        </alternativeName>
    </domain>
    <domain>
        <recommendedName>
            <fullName evidence="7">Glutamine synthetase adenylyl transferase</fullName>
            <ecNumber evidence="7">2.7.7.42</ecNumber>
        </recommendedName>
        <alternativeName>
            <fullName evidence="7">Adenylyl transferase</fullName>
            <shortName evidence="7">AT</shortName>
            <shortName evidence="7">AT-C</shortName>
        </alternativeName>
    </domain>
</protein>
<feature type="domain" description="Glutamate-ammonia ligase adenylyltransferase repeated" evidence="9">
    <location>
        <begin position="659"/>
        <end position="924"/>
    </location>
</feature>
<dbReference type="GO" id="GO:0005829">
    <property type="term" value="C:cytosol"/>
    <property type="evidence" value="ECO:0007669"/>
    <property type="project" value="TreeGrafter"/>
</dbReference>
<keyword evidence="4 7" id="KW-0067">ATP-binding</keyword>
<comment type="function">
    <text evidence="7">Involved in the regulation of glutamine synthetase GlnA, a key enzyme in the process to assimilate ammonia. When cellular nitrogen levels are high, the C-terminal adenylyl transferase (AT) inactivates GlnA by covalent transfer of an adenylyl group from ATP to specific tyrosine residue of GlnA, thus reducing its activity. Conversely, when nitrogen levels are low, the N-terminal adenylyl removase (AR) activates GlnA by removing the adenylyl group by phosphorolysis, increasing its activity. The regulatory region of GlnE binds the signal transduction protein PII (GlnB) which indicates the nitrogen status of the cell.</text>
</comment>
<dbReference type="SUPFAM" id="SSF81301">
    <property type="entry name" value="Nucleotidyltransferase"/>
    <property type="match status" value="2"/>
</dbReference>
<dbReference type="EC" id="2.7.7.42" evidence="7"/>
<dbReference type="GO" id="GO:0047388">
    <property type="term" value="F:[glutamine synthetase]-adenylyl-L-tyrosine phosphorylase activity"/>
    <property type="evidence" value="ECO:0007669"/>
    <property type="project" value="UniProtKB-EC"/>
</dbReference>
<dbReference type="Gene3D" id="1.20.120.1510">
    <property type="match status" value="1"/>
</dbReference>
<dbReference type="EC" id="2.7.7.89" evidence="7"/>
<proteinExistence type="inferred from homology"/>
<dbReference type="RefSeq" id="WP_232593927.1">
    <property type="nucleotide sequence ID" value="NZ_BSPD01000035.1"/>
</dbReference>
<dbReference type="NCBIfam" id="NF008292">
    <property type="entry name" value="PRK11072.1"/>
    <property type="match status" value="1"/>
</dbReference>
<dbReference type="FunFam" id="1.20.120.330:FF:000005">
    <property type="entry name" value="Bifunctional glutamine synthetase adenylyltransferase/adenylyl-removing enzyme"/>
    <property type="match status" value="1"/>
</dbReference>
<dbReference type="EMBL" id="BSPD01000035">
    <property type="protein sequence ID" value="GLS25771.1"/>
    <property type="molecule type" value="Genomic_DNA"/>
</dbReference>
<dbReference type="SUPFAM" id="SSF81593">
    <property type="entry name" value="Nucleotidyltransferase substrate binding subunit/domain"/>
    <property type="match status" value="2"/>
</dbReference>
<keyword evidence="12" id="KW-1185">Reference proteome</keyword>
<feature type="domain" description="PII-uridylyltransferase/Glutamine-synthetase adenylyltransferase" evidence="10">
    <location>
        <begin position="958"/>
        <end position="1054"/>
    </location>
</feature>
<dbReference type="HAMAP" id="MF_00802">
    <property type="entry name" value="GlnE"/>
    <property type="match status" value="1"/>
</dbReference>
<feature type="domain" description="Glutamate-ammonia ligase adenylyltransferase repeated" evidence="9">
    <location>
        <begin position="53"/>
        <end position="215"/>
    </location>
</feature>
<feature type="region of interest" description="Adenylyl transferase" evidence="7">
    <location>
        <begin position="509"/>
        <end position="1087"/>
    </location>
</feature>
<evidence type="ECO:0000256" key="2">
    <source>
        <dbReference type="ARBA" id="ARBA00022695"/>
    </source>
</evidence>
<dbReference type="PANTHER" id="PTHR30621:SF0">
    <property type="entry name" value="BIFUNCTIONAL GLUTAMINE SYNTHETASE ADENYLYLTRANSFERASE_ADENYLYL-REMOVING ENZYME"/>
    <property type="match status" value="1"/>
</dbReference>
<keyword evidence="5 7" id="KW-0460">Magnesium</keyword>
<dbReference type="Pfam" id="PF03710">
    <property type="entry name" value="GlnE"/>
    <property type="match status" value="3"/>
</dbReference>
<evidence type="ECO:0000256" key="4">
    <source>
        <dbReference type="ARBA" id="ARBA00022840"/>
    </source>
</evidence>
<dbReference type="InterPro" id="IPR013546">
    <property type="entry name" value="PII_UdlTrfase/GS_AdlTrfase"/>
</dbReference>
<dbReference type="FunFam" id="3.30.460.10:FF:000009">
    <property type="entry name" value="Bifunctional glutamine synthetase adenylyltransferase/adenylyl-removing enzyme"/>
    <property type="match status" value="1"/>
</dbReference>
<keyword evidence="3 7" id="KW-0547">Nucleotide-binding</keyword>